<evidence type="ECO:0000313" key="3">
    <source>
        <dbReference type="Proteomes" id="UP000886595"/>
    </source>
</evidence>
<accession>A0A8X7PC91</accession>
<feature type="region of interest" description="Disordered" evidence="1">
    <location>
        <begin position="170"/>
        <end position="201"/>
    </location>
</feature>
<dbReference type="AlphaFoldDB" id="A0A8X7PC91"/>
<name>A0A8X7PC91_BRACI</name>
<proteinExistence type="predicted"/>
<dbReference type="EMBL" id="JAAMPC010000017">
    <property type="protein sequence ID" value="KAG2248013.1"/>
    <property type="molecule type" value="Genomic_DNA"/>
</dbReference>
<dbReference type="OrthoDB" id="10295841at2759"/>
<comment type="caution">
    <text evidence="2">The sequence shown here is derived from an EMBL/GenBank/DDBJ whole genome shotgun (WGS) entry which is preliminary data.</text>
</comment>
<protein>
    <submittedName>
        <fullName evidence="2">Uncharacterized protein</fullName>
    </submittedName>
</protein>
<gene>
    <name evidence="2" type="ORF">Bca52824_087641</name>
</gene>
<keyword evidence="3" id="KW-1185">Reference proteome</keyword>
<evidence type="ECO:0000313" key="2">
    <source>
        <dbReference type="EMBL" id="KAG2248013.1"/>
    </source>
</evidence>
<evidence type="ECO:0000256" key="1">
    <source>
        <dbReference type="SAM" id="MobiDB-lite"/>
    </source>
</evidence>
<dbReference type="Proteomes" id="UP000886595">
    <property type="component" value="Unassembled WGS sequence"/>
</dbReference>
<reference evidence="2 3" key="1">
    <citation type="submission" date="2020-02" db="EMBL/GenBank/DDBJ databases">
        <authorList>
            <person name="Ma Q."/>
            <person name="Huang Y."/>
            <person name="Song X."/>
            <person name="Pei D."/>
        </authorList>
    </citation>
    <scope>NUCLEOTIDE SEQUENCE [LARGE SCALE GENOMIC DNA]</scope>
    <source>
        <strain evidence="2">Sxm20200214</strain>
        <tissue evidence="2">Leaf</tissue>
    </source>
</reference>
<organism evidence="2 3">
    <name type="scientific">Brassica carinata</name>
    <name type="common">Ethiopian mustard</name>
    <name type="synonym">Abyssinian cabbage</name>
    <dbReference type="NCBI Taxonomy" id="52824"/>
    <lineage>
        <taxon>Eukaryota</taxon>
        <taxon>Viridiplantae</taxon>
        <taxon>Streptophyta</taxon>
        <taxon>Embryophyta</taxon>
        <taxon>Tracheophyta</taxon>
        <taxon>Spermatophyta</taxon>
        <taxon>Magnoliopsida</taxon>
        <taxon>eudicotyledons</taxon>
        <taxon>Gunneridae</taxon>
        <taxon>Pentapetalae</taxon>
        <taxon>rosids</taxon>
        <taxon>malvids</taxon>
        <taxon>Brassicales</taxon>
        <taxon>Brassicaceae</taxon>
        <taxon>Brassiceae</taxon>
        <taxon>Brassica</taxon>
    </lineage>
</organism>
<sequence length="351" mass="39322">MVRNKFKGYGIHGKQIWRGDCYYLKSLSSAAFQVELAKTQAEPSEAITDFLGEGSGLDLVNEVLEEEINKLDDDVVEQDKYNVGVDLNGINEVAEEDFQNLTDGEFEEDTRAHEEVTDFVEEGKILDEAKGQDRVTGDILKKQGAHKRLFKLSVSTGGSTKMRLVQAGRKGTLAKSGIRQGDGTKQTEDKGTSNPKPGPAKTSIDFMDHIITVTTLWEQWLASGFCFLKVLFCFGLEPSFCLTGLFLNKIGSFGYYVTDGMKFSRRNIYCLEDQWYNLADTAFGLIKPSAVPDRMVRYKVHNRIREIIRFPLDTRSWVPFETGGSLEKMSIVTIISMLIEDGGALFCLVQI</sequence>